<reference evidence="2 3" key="1">
    <citation type="journal article" date="2016" name="Environ. Microbiol.">
        <title>Genomic resolution of a cold subsurface aquifer community provides metabolic insights for novel microbes adapted to high CO concentrations.</title>
        <authorList>
            <person name="Probst A.J."/>
            <person name="Castelle C.J."/>
            <person name="Singh A."/>
            <person name="Brown C.T."/>
            <person name="Anantharaman K."/>
            <person name="Sharon I."/>
            <person name="Hug L.A."/>
            <person name="Burstein D."/>
            <person name="Emerson J.B."/>
            <person name="Thomas B.C."/>
            <person name="Banfield J.F."/>
        </authorList>
    </citation>
    <scope>NUCLEOTIDE SEQUENCE [LARGE SCALE GENOMIC DNA]</scope>
    <source>
        <strain evidence="2">CG1_02_38_13</strain>
    </source>
</reference>
<feature type="transmembrane region" description="Helical" evidence="1">
    <location>
        <begin position="164"/>
        <end position="187"/>
    </location>
</feature>
<comment type="caution">
    <text evidence="2">The sequence shown here is derived from an EMBL/GenBank/DDBJ whole genome shotgun (WGS) entry which is preliminary data.</text>
</comment>
<keyword evidence="1" id="KW-0472">Membrane</keyword>
<name>A0A1J4U1X3_9BACT</name>
<evidence type="ECO:0000313" key="2">
    <source>
        <dbReference type="EMBL" id="OIO17275.1"/>
    </source>
</evidence>
<feature type="transmembrane region" description="Helical" evidence="1">
    <location>
        <begin position="40"/>
        <end position="57"/>
    </location>
</feature>
<keyword evidence="1" id="KW-1133">Transmembrane helix</keyword>
<gene>
    <name evidence="2" type="ORF">AUJ29_01740</name>
</gene>
<feature type="transmembrane region" description="Helical" evidence="1">
    <location>
        <begin position="130"/>
        <end position="152"/>
    </location>
</feature>
<dbReference type="Proteomes" id="UP000182465">
    <property type="component" value="Unassembled WGS sequence"/>
</dbReference>
<protein>
    <submittedName>
        <fullName evidence="2">Uncharacterized protein</fullName>
    </submittedName>
</protein>
<accession>A0A1J4U1X3</accession>
<sequence>MFLNLFAFSLKIPEDISQAGLEATDKISEQIVSSGYTGDLLIIGFAIIIVLFFAFLVDAHNILIAFVSIYIAWLATAFFPYHAFATGTAWTGEWWFKIILIVLIFCLSSAVLSATHLFRGYYQYNFFARWMAAIVNGLLFVGFLSAMIMAVLPQNFLMQFSTETLRIFISEIGRFVWIVLPLAGMFLTRPGRKGPGRPAR</sequence>
<feature type="transmembrane region" description="Helical" evidence="1">
    <location>
        <begin position="94"/>
        <end position="118"/>
    </location>
</feature>
<proteinExistence type="predicted"/>
<evidence type="ECO:0000256" key="1">
    <source>
        <dbReference type="SAM" id="Phobius"/>
    </source>
</evidence>
<organism evidence="2 3">
    <name type="scientific">Candidatus Kuenenbacteria bacterium CG1_02_38_13</name>
    <dbReference type="NCBI Taxonomy" id="1805235"/>
    <lineage>
        <taxon>Bacteria</taxon>
        <taxon>Candidatus Kueneniibacteriota</taxon>
    </lineage>
</organism>
<evidence type="ECO:0000313" key="3">
    <source>
        <dbReference type="Proteomes" id="UP000182465"/>
    </source>
</evidence>
<feature type="transmembrane region" description="Helical" evidence="1">
    <location>
        <begin position="62"/>
        <end position="82"/>
    </location>
</feature>
<dbReference type="EMBL" id="MNVB01000035">
    <property type="protein sequence ID" value="OIO17275.1"/>
    <property type="molecule type" value="Genomic_DNA"/>
</dbReference>
<dbReference type="AlphaFoldDB" id="A0A1J4U1X3"/>
<keyword evidence="1" id="KW-0812">Transmembrane</keyword>